<dbReference type="Proteomes" id="UP000005240">
    <property type="component" value="Unassembled WGS sequence"/>
</dbReference>
<reference evidence="4 5" key="3">
    <citation type="journal article" date="2017" name="G3 (Bethesda)">
        <title>Comparative analysis highlights variable genome content of wheat rusts and divergence of the mating loci.</title>
        <authorList>
            <person name="Cuomo C.A."/>
            <person name="Bakkeren G."/>
            <person name="Khalil H.B."/>
            <person name="Panwar V."/>
            <person name="Joly D."/>
            <person name="Linning R."/>
            <person name="Sakthikumar S."/>
            <person name="Song X."/>
            <person name="Adiconis X."/>
            <person name="Fan L."/>
            <person name="Goldberg J.M."/>
            <person name="Levin J.Z."/>
            <person name="Young S."/>
            <person name="Zeng Q."/>
            <person name="Anikster Y."/>
            <person name="Bruce M."/>
            <person name="Wang M."/>
            <person name="Yin C."/>
            <person name="McCallum B."/>
            <person name="Szabo L.J."/>
            <person name="Hulbert S."/>
            <person name="Chen X."/>
            <person name="Fellers J.P."/>
        </authorList>
    </citation>
    <scope>NUCLEOTIDE SEQUENCE</scope>
    <source>
        <strain evidence="5">Isolate 1-1 / race 1 (BBBD)</strain>
        <strain evidence="4">isolate 1-1 / race 1 (BBBD)</strain>
    </source>
</reference>
<feature type="region of interest" description="Disordered" evidence="1">
    <location>
        <begin position="114"/>
        <end position="138"/>
    </location>
</feature>
<dbReference type="InterPro" id="IPR054722">
    <property type="entry name" value="PolX-like_BBD"/>
</dbReference>
<feature type="domain" description="Retrovirus-related Pol polyprotein from transposon TNT 1-94-like beta-barrel" evidence="2">
    <location>
        <begin position="210"/>
        <end position="287"/>
    </location>
</feature>
<reference evidence="3" key="2">
    <citation type="submission" date="2016-05" db="EMBL/GenBank/DDBJ databases">
        <title>Comparative analysis highlights variable genome content of wheat rusts and divergence of the mating loci.</title>
        <authorList>
            <person name="Cuomo C.A."/>
            <person name="Bakkeren G."/>
            <person name="Szabo L."/>
            <person name="Khalil H."/>
            <person name="Joly D."/>
            <person name="Goldberg J."/>
            <person name="Young S."/>
            <person name="Zeng Q."/>
            <person name="Fellers J."/>
        </authorList>
    </citation>
    <scope>NUCLEOTIDE SEQUENCE [LARGE SCALE GENOMIC DNA]</scope>
    <source>
        <strain evidence="3">1-1 BBBD Race 1</strain>
    </source>
</reference>
<sequence length="335" mass="36916">MKTIYASDSLLSVFQVWNKWLDIQYNKDLNSYIVKMEESLAEFSSPGLKVPDVLVGCGIVGKITKRQPMLMQALFADLKAPAKPKEIIAKLCDIGRHKSATKLKFIEDPKRVSTALATGPSRKPKRHGQSIPGSRPGIIRCSGGKHNPKATTHDELTCWTIHPTTRRDHHTTPQLLKKTKEGDEEALNTTIVKPAFTYNTTSAGLTLSTVLDSGASNHMLNSLAYFKNTTPVHVSIVTGSGRLELIAVAHGTAQLQLASSKPLTLHEALYVPKLLRNLALLVQLIEHRVLISEKDGNFEVKLDNAEPFQVNRTKHILEIEGVCEGPPTNLSAIWL</sequence>
<dbReference type="EMBL" id="ADAS02000480">
    <property type="protein sequence ID" value="OAV87300.1"/>
    <property type="molecule type" value="Genomic_DNA"/>
</dbReference>
<organism evidence="3">
    <name type="scientific">Puccinia triticina (isolate 1-1 / race 1 (BBBD))</name>
    <name type="common">Brown leaf rust fungus</name>
    <dbReference type="NCBI Taxonomy" id="630390"/>
    <lineage>
        <taxon>Eukaryota</taxon>
        <taxon>Fungi</taxon>
        <taxon>Dikarya</taxon>
        <taxon>Basidiomycota</taxon>
        <taxon>Pucciniomycotina</taxon>
        <taxon>Pucciniomycetes</taxon>
        <taxon>Pucciniales</taxon>
        <taxon>Pucciniaceae</taxon>
        <taxon>Puccinia</taxon>
    </lineage>
</organism>
<evidence type="ECO:0000313" key="4">
    <source>
        <dbReference type="EnsemblFungi" id="PTTG_29488-t43_1-p1"/>
    </source>
</evidence>
<dbReference type="AlphaFoldDB" id="A0A180G3X3"/>
<evidence type="ECO:0000313" key="3">
    <source>
        <dbReference type="EMBL" id="OAV87300.1"/>
    </source>
</evidence>
<dbReference type="VEuPathDB" id="FungiDB:PTTG_29488"/>
<dbReference type="Pfam" id="PF22936">
    <property type="entry name" value="Pol_BBD"/>
    <property type="match status" value="1"/>
</dbReference>
<keyword evidence="5" id="KW-1185">Reference proteome</keyword>
<protein>
    <recommendedName>
        <fullName evidence="2">Retrovirus-related Pol polyprotein from transposon TNT 1-94-like beta-barrel domain-containing protein</fullName>
    </recommendedName>
</protein>
<evidence type="ECO:0000256" key="1">
    <source>
        <dbReference type="SAM" id="MobiDB-lite"/>
    </source>
</evidence>
<accession>A0A180G3X3</accession>
<dbReference type="OrthoDB" id="7691805at2759"/>
<evidence type="ECO:0000313" key="5">
    <source>
        <dbReference type="Proteomes" id="UP000005240"/>
    </source>
</evidence>
<reference evidence="3" key="1">
    <citation type="submission" date="2009-11" db="EMBL/GenBank/DDBJ databases">
        <authorList>
            <consortium name="The Broad Institute Genome Sequencing Platform"/>
            <person name="Ward D."/>
            <person name="Feldgarden M."/>
            <person name="Earl A."/>
            <person name="Young S.K."/>
            <person name="Zeng Q."/>
            <person name="Koehrsen M."/>
            <person name="Alvarado L."/>
            <person name="Berlin A."/>
            <person name="Bochicchio J."/>
            <person name="Borenstein D."/>
            <person name="Chapman S.B."/>
            <person name="Chen Z."/>
            <person name="Engels R."/>
            <person name="Freedman E."/>
            <person name="Gellesch M."/>
            <person name="Goldberg J."/>
            <person name="Griggs A."/>
            <person name="Gujja S."/>
            <person name="Heilman E."/>
            <person name="Heiman D."/>
            <person name="Hepburn T."/>
            <person name="Howarth C."/>
            <person name="Jen D."/>
            <person name="Larson L."/>
            <person name="Lewis B."/>
            <person name="Mehta T."/>
            <person name="Park D."/>
            <person name="Pearson M."/>
            <person name="Roberts A."/>
            <person name="Saif S."/>
            <person name="Shea T."/>
            <person name="Shenoy N."/>
            <person name="Sisk P."/>
            <person name="Stolte C."/>
            <person name="Sykes S."/>
            <person name="Thomson T."/>
            <person name="Walk T."/>
            <person name="White J."/>
            <person name="Yandava C."/>
            <person name="Izard J."/>
            <person name="Baranova O.V."/>
            <person name="Blanton J.M."/>
            <person name="Tanner A.C."/>
            <person name="Dewhirst F.E."/>
            <person name="Haas B."/>
            <person name="Nusbaum C."/>
            <person name="Birren B."/>
        </authorList>
    </citation>
    <scope>NUCLEOTIDE SEQUENCE [LARGE SCALE GENOMIC DNA]</scope>
    <source>
        <strain evidence="3">1-1 BBBD Race 1</strain>
    </source>
</reference>
<dbReference type="STRING" id="630390.A0A180G3X3"/>
<evidence type="ECO:0000259" key="2">
    <source>
        <dbReference type="Pfam" id="PF22936"/>
    </source>
</evidence>
<dbReference type="EnsemblFungi" id="PTTG_29488-t43_1">
    <property type="protein sequence ID" value="PTTG_29488-t43_1-p1"/>
    <property type="gene ID" value="PTTG_29488"/>
</dbReference>
<name>A0A180G3X3_PUCT1</name>
<reference evidence="4" key="4">
    <citation type="submission" date="2025-05" db="UniProtKB">
        <authorList>
            <consortium name="EnsemblFungi"/>
        </authorList>
    </citation>
    <scope>IDENTIFICATION</scope>
    <source>
        <strain evidence="4">isolate 1-1 / race 1 (BBBD)</strain>
    </source>
</reference>
<gene>
    <name evidence="3" type="ORF">PTTG_29488</name>
</gene>
<proteinExistence type="predicted"/>